<dbReference type="PANTHER" id="PTHR11640">
    <property type="entry name" value="NEPHRIN"/>
    <property type="match status" value="1"/>
</dbReference>
<keyword evidence="9" id="KW-0732">Signal</keyword>
<feature type="domain" description="Fibronectin type-III" evidence="11">
    <location>
        <begin position="723"/>
        <end position="839"/>
    </location>
</feature>
<keyword evidence="6" id="KW-0393">Immunoglobulin domain</keyword>
<dbReference type="InterPro" id="IPR003961">
    <property type="entry name" value="FN3_dom"/>
</dbReference>
<keyword evidence="5" id="KW-0325">Glycoprotein</keyword>
<dbReference type="GO" id="GO:0050839">
    <property type="term" value="F:cell adhesion molecule binding"/>
    <property type="evidence" value="ECO:0007669"/>
    <property type="project" value="TreeGrafter"/>
</dbReference>
<dbReference type="SMART" id="SM00408">
    <property type="entry name" value="IGc2"/>
    <property type="match status" value="7"/>
</dbReference>
<dbReference type="CDD" id="cd00063">
    <property type="entry name" value="FN3"/>
    <property type="match status" value="1"/>
</dbReference>
<dbReference type="InterPro" id="IPR007110">
    <property type="entry name" value="Ig-like_dom"/>
</dbReference>
<evidence type="ECO:0000256" key="8">
    <source>
        <dbReference type="SAM" id="Phobius"/>
    </source>
</evidence>
<dbReference type="InterPro" id="IPR013783">
    <property type="entry name" value="Ig-like_fold"/>
</dbReference>
<dbReference type="InterPro" id="IPR003599">
    <property type="entry name" value="Ig_sub"/>
</dbReference>
<dbReference type="GO" id="GO:0030154">
    <property type="term" value="P:cell differentiation"/>
    <property type="evidence" value="ECO:0007669"/>
    <property type="project" value="UniProtKB-ARBA"/>
</dbReference>
<reference evidence="13" key="1">
    <citation type="journal article" date="2008" name="Insect Biochem. Mol. Biol.">
        <title>The genome of a lepidopteran model insect, the silkworm Bombyx mori.</title>
        <authorList>
            <consortium name="International Silkworm Genome Consortium"/>
        </authorList>
    </citation>
    <scope>NUCLEOTIDE SEQUENCE [LARGE SCALE GENOMIC DNA]</scope>
    <source>
        <strain evidence="13">p50T</strain>
    </source>
</reference>
<feature type="region of interest" description="Disordered" evidence="7">
    <location>
        <begin position="1197"/>
        <end position="1217"/>
    </location>
</feature>
<evidence type="ECO:0000256" key="3">
    <source>
        <dbReference type="ARBA" id="ARBA00023136"/>
    </source>
</evidence>
<protein>
    <recommendedName>
        <fullName evidence="14">Echinoid</fullName>
    </recommendedName>
</protein>
<dbReference type="Pfam" id="PF13927">
    <property type="entry name" value="Ig_3"/>
    <property type="match status" value="3"/>
</dbReference>
<evidence type="ECO:0000313" key="12">
    <source>
        <dbReference type="EnsemblMetazoa" id="XP_021203917.1"/>
    </source>
</evidence>
<keyword evidence="3 8" id="KW-0472">Membrane</keyword>
<dbReference type="Pfam" id="PF00041">
    <property type="entry name" value="fn3"/>
    <property type="match status" value="1"/>
</dbReference>
<feature type="domain" description="Ig-like" evidence="10">
    <location>
        <begin position="131"/>
        <end position="229"/>
    </location>
</feature>
<dbReference type="Gene3D" id="2.60.40.10">
    <property type="entry name" value="Immunoglobulins"/>
    <property type="match status" value="8"/>
</dbReference>
<reference evidence="12" key="2">
    <citation type="submission" date="2022-06" db="UniProtKB">
        <authorList>
            <consortium name="EnsemblMetazoa"/>
        </authorList>
    </citation>
    <scope>IDENTIFICATION</scope>
    <source>
        <strain evidence="12">p50T (Dazao)</strain>
    </source>
</reference>
<accession>A0A8R2HR50</accession>
<dbReference type="InterPro" id="IPR013098">
    <property type="entry name" value="Ig_I-set"/>
</dbReference>
<feature type="domain" description="Ig-like" evidence="10">
    <location>
        <begin position="8"/>
        <end position="126"/>
    </location>
</feature>
<keyword evidence="8" id="KW-1133">Transmembrane helix</keyword>
<feature type="domain" description="Ig-like" evidence="10">
    <location>
        <begin position="413"/>
        <end position="501"/>
    </location>
</feature>
<keyword evidence="2" id="KW-0677">Repeat</keyword>
<dbReference type="InterPro" id="IPR003598">
    <property type="entry name" value="Ig_sub2"/>
</dbReference>
<dbReference type="EnsemblMetazoa" id="XM_021348242.2">
    <property type="protein sequence ID" value="XP_021203917.1"/>
    <property type="gene ID" value="LOC101743174"/>
</dbReference>
<dbReference type="SMART" id="SM00409">
    <property type="entry name" value="IG"/>
    <property type="match status" value="7"/>
</dbReference>
<dbReference type="GO" id="GO:0009653">
    <property type="term" value="P:anatomical structure morphogenesis"/>
    <property type="evidence" value="ECO:0007669"/>
    <property type="project" value="UniProtKB-ARBA"/>
</dbReference>
<feature type="chain" id="PRO_5035797555" description="Echinoid" evidence="9">
    <location>
        <begin position="24"/>
        <end position="1248"/>
    </location>
</feature>
<sequence>MKSDRLSPLTLLLICTVGWLVRADDEQHDAREGDNVTMQCRFSLEPLAGEPLTYYWVRSTASGHENVAIGNIPLETNYQITYAPTEGRFDLLVSNVSYERDNGRFECRVKAGGSGRTLHSQGHALTVLIQPRPPTLTPGTHTQSQEGRELNLACSSSGGSPEPTIKWYRDGSIYPMEAMMTHAKTRAEATVATLSLNTTKEDDGAIFRCVIWNRAMPEGEQLDASVELSVNYFPRIEVGPENPLRIEIDGTATMECKVDAKPKVSSVRWTRNGKYISNSFTHTIQGVTVQDAGKYACTADNGLGRPGEKEMYLDVLFPPSVKVESKTYEAEEGGNVHIRCDVSANPEPISVEWIMEGKPDFHQKGNNLTLTGVNANMAGTYLCRAVNVISSTNGKRAERSNSASVAVLVRHKPGRAYISPDKPIAQEGTGVTLTCSANPPGWPAPQYRWFRDIENSDTKPAVLATGNKYTIPSAHLGSEGVYHCQATNELGHGELASVTLEVHQPPRFQMKLQPHTTKRAGEQDYAVSCSVLGKPRPTVRWYKDNSEIKPDANLYEVKSDIAETSNEVYNVQSTLKFRGKARPNTNDLLPEDRGIYSCNFENEVKKVESTMHLRIEHEPILIRQHKKVAYDIDETAEIVCRVQAYPKPEFQWFYGTNTAPLQMSSDGHYEINTTTDSNDSYFSMLRIKKVKPQDYGDYYCKVKNSLGHIRPQIRLQPKGAPESPSALESQKVGPTYVTLKWEAGFDGGLSNTKYFVLYRRASLRGVGGAGSEHCTVERSTDRDWMEYDCGRANPCNVTRLDQHNAYSFKHLTFVFKVKAVNTKGHSEYSNELTVTTKVDKIAPPEQVTYDPSSRMIVFTVVPTCLTVVGVVEGLGNMGGATGWQVVETIPLRLSGSTAIVQESTLELPSKSSRVAGRHMSDPPLDELNPRIRLKLCLQVNQEVCSEYAEAEIGQSYVKEASTLKTATMLAILFSAIMFVVVAALLFIFCHCKRKESKKDRSKDYEMDSMRPAMVTPQNQAPPPYYPGTGMENKALEHSMDLGLMDDSKNNMYATQGGYLCNVPVQIKTHHGQAIPNSDWNMGFVENSYTNSNNGGSVNSQDSLWQMKMAAGNNGGAMPAHQLLDRQSNYEYDGMTHGGYRAVDDYAPYSHLPPPAPADYSLHPPSRQDYCSDPYASVHKPKKPRADQHIESPYHEVSGLPEYCGAGPTEEGGAEDKAAHMSLCCDESLESGYSTPNSRARRVIREIIV</sequence>
<comment type="subcellular location">
    <subcellularLocation>
        <location evidence="1">Membrane</location>
        <topology evidence="1">Single-pass type I membrane protein</topology>
    </subcellularLocation>
</comment>
<keyword evidence="8" id="KW-0812">Transmembrane</keyword>
<dbReference type="PANTHER" id="PTHR11640:SF134">
    <property type="entry name" value="ECHINOID, ISOFORM A-RELATED"/>
    <property type="match status" value="1"/>
</dbReference>
<dbReference type="GO" id="GO:0098609">
    <property type="term" value="P:cell-cell adhesion"/>
    <property type="evidence" value="ECO:0007669"/>
    <property type="project" value="TreeGrafter"/>
</dbReference>
<evidence type="ECO:0000313" key="13">
    <source>
        <dbReference type="Proteomes" id="UP000005204"/>
    </source>
</evidence>
<evidence type="ECO:0000256" key="6">
    <source>
        <dbReference type="ARBA" id="ARBA00023319"/>
    </source>
</evidence>
<dbReference type="SUPFAM" id="SSF49265">
    <property type="entry name" value="Fibronectin type III"/>
    <property type="match status" value="1"/>
</dbReference>
<feature type="domain" description="Ig-like" evidence="10">
    <location>
        <begin position="506"/>
        <end position="614"/>
    </location>
</feature>
<evidence type="ECO:0000256" key="2">
    <source>
        <dbReference type="ARBA" id="ARBA00022737"/>
    </source>
</evidence>
<dbReference type="InterPro" id="IPR051275">
    <property type="entry name" value="Cell_adhesion_signaling"/>
</dbReference>
<dbReference type="InterPro" id="IPR013162">
    <property type="entry name" value="CD80_C2-set"/>
</dbReference>
<evidence type="ECO:0000256" key="7">
    <source>
        <dbReference type="SAM" id="MobiDB-lite"/>
    </source>
</evidence>
<evidence type="ECO:0000259" key="10">
    <source>
        <dbReference type="PROSITE" id="PS50835"/>
    </source>
</evidence>
<feature type="domain" description="Ig-like" evidence="10">
    <location>
        <begin position="234"/>
        <end position="314"/>
    </location>
</feature>
<dbReference type="InterPro" id="IPR036179">
    <property type="entry name" value="Ig-like_dom_sf"/>
</dbReference>
<dbReference type="Proteomes" id="UP000005204">
    <property type="component" value="Unassembled WGS sequence"/>
</dbReference>
<evidence type="ECO:0008006" key="14">
    <source>
        <dbReference type="Google" id="ProtNLM"/>
    </source>
</evidence>
<feature type="domain" description="Ig-like" evidence="10">
    <location>
        <begin position="319"/>
        <end position="402"/>
    </location>
</feature>
<dbReference type="InterPro" id="IPR036116">
    <property type="entry name" value="FN3_sf"/>
</dbReference>
<keyword evidence="4" id="KW-1015">Disulfide bond</keyword>
<evidence type="ECO:0000256" key="4">
    <source>
        <dbReference type="ARBA" id="ARBA00023157"/>
    </source>
</evidence>
<dbReference type="CDD" id="cd00096">
    <property type="entry name" value="Ig"/>
    <property type="match status" value="3"/>
</dbReference>
<dbReference type="Pfam" id="PF07679">
    <property type="entry name" value="I-set"/>
    <property type="match status" value="2"/>
</dbReference>
<evidence type="ECO:0000256" key="9">
    <source>
        <dbReference type="SAM" id="SignalP"/>
    </source>
</evidence>
<dbReference type="Pfam" id="PF08205">
    <property type="entry name" value="C2-set_2"/>
    <property type="match status" value="1"/>
</dbReference>
<proteinExistence type="predicted"/>
<name>A0A8R2HR50_BOMMO</name>
<feature type="signal peptide" evidence="9">
    <location>
        <begin position="1"/>
        <end position="23"/>
    </location>
</feature>
<evidence type="ECO:0000259" key="11">
    <source>
        <dbReference type="PROSITE" id="PS50853"/>
    </source>
</evidence>
<evidence type="ECO:0000256" key="1">
    <source>
        <dbReference type="ARBA" id="ARBA00004479"/>
    </source>
</evidence>
<feature type="transmembrane region" description="Helical" evidence="8">
    <location>
        <begin position="968"/>
        <end position="991"/>
    </location>
</feature>
<dbReference type="GO" id="GO:0005886">
    <property type="term" value="C:plasma membrane"/>
    <property type="evidence" value="ECO:0007669"/>
    <property type="project" value="TreeGrafter"/>
</dbReference>
<dbReference type="AlphaFoldDB" id="A0A8R2HR50"/>
<feature type="domain" description="Ig-like" evidence="10">
    <location>
        <begin position="619"/>
        <end position="716"/>
    </location>
</feature>
<keyword evidence="13" id="KW-1185">Reference proteome</keyword>
<evidence type="ECO:0000256" key="5">
    <source>
        <dbReference type="ARBA" id="ARBA00023180"/>
    </source>
</evidence>
<dbReference type="PROSITE" id="PS50835">
    <property type="entry name" value="IG_LIKE"/>
    <property type="match status" value="7"/>
</dbReference>
<organism evidence="12 13">
    <name type="scientific">Bombyx mori</name>
    <name type="common">Silk moth</name>
    <dbReference type="NCBI Taxonomy" id="7091"/>
    <lineage>
        <taxon>Eukaryota</taxon>
        <taxon>Metazoa</taxon>
        <taxon>Ecdysozoa</taxon>
        <taxon>Arthropoda</taxon>
        <taxon>Hexapoda</taxon>
        <taxon>Insecta</taxon>
        <taxon>Pterygota</taxon>
        <taxon>Neoptera</taxon>
        <taxon>Endopterygota</taxon>
        <taxon>Lepidoptera</taxon>
        <taxon>Glossata</taxon>
        <taxon>Ditrysia</taxon>
        <taxon>Bombycoidea</taxon>
        <taxon>Bombycidae</taxon>
        <taxon>Bombycinae</taxon>
        <taxon>Bombyx</taxon>
    </lineage>
</organism>
<dbReference type="PROSITE" id="PS50853">
    <property type="entry name" value="FN3"/>
    <property type="match status" value="1"/>
</dbReference>
<dbReference type="SUPFAM" id="SSF48726">
    <property type="entry name" value="Immunoglobulin"/>
    <property type="match status" value="6"/>
</dbReference>
<dbReference type="GO" id="GO:0005911">
    <property type="term" value="C:cell-cell junction"/>
    <property type="evidence" value="ECO:0007669"/>
    <property type="project" value="TreeGrafter"/>
</dbReference>